<dbReference type="FunFam" id="3.30.420.140:FF:000001">
    <property type="entry name" value="RNA-binding transcriptional accessory protein"/>
    <property type="match status" value="1"/>
</dbReference>
<dbReference type="InterPro" id="IPR032639">
    <property type="entry name" value="Tex_YqgF"/>
</dbReference>
<dbReference type="Gene3D" id="1.10.10.650">
    <property type="entry name" value="RuvA domain 2-like"/>
    <property type="match status" value="1"/>
</dbReference>
<dbReference type="Gene3D" id="1.10.150.310">
    <property type="entry name" value="Tex RuvX-like domain-like"/>
    <property type="match status" value="1"/>
</dbReference>
<dbReference type="PANTHER" id="PTHR10724:SF10">
    <property type="entry name" value="S1 RNA-BINDING DOMAIN-CONTAINING PROTEIN 1"/>
    <property type="match status" value="1"/>
</dbReference>
<dbReference type="Gene3D" id="3.30.420.140">
    <property type="entry name" value="YqgF/RNase H-like domain"/>
    <property type="match status" value="1"/>
</dbReference>
<dbReference type="Proteomes" id="UP000217349">
    <property type="component" value="Chromosome"/>
</dbReference>
<evidence type="ECO:0000313" key="3">
    <source>
        <dbReference type="Proteomes" id="UP000217349"/>
    </source>
</evidence>
<dbReference type="InterPro" id="IPR044146">
    <property type="entry name" value="S1_Tex"/>
</dbReference>
<dbReference type="InterPro" id="IPR037027">
    <property type="entry name" value="YqgF/RNaseH-like_dom_sf"/>
</dbReference>
<dbReference type="EMBL" id="CP023275">
    <property type="protein sequence ID" value="ATB70808.1"/>
    <property type="molecule type" value="Genomic_DNA"/>
</dbReference>
<dbReference type="InterPro" id="IPR023323">
    <property type="entry name" value="Tex-like_dom_sf"/>
</dbReference>
<dbReference type="FunFam" id="2.40.50.140:FF:000051">
    <property type="entry name" value="RNA-binding transcriptional accessory protein"/>
    <property type="match status" value="1"/>
</dbReference>
<dbReference type="GO" id="GO:0006412">
    <property type="term" value="P:translation"/>
    <property type="evidence" value="ECO:0007669"/>
    <property type="project" value="TreeGrafter"/>
</dbReference>
<dbReference type="InterPro" id="IPR055179">
    <property type="entry name" value="Tex-like_central_region"/>
</dbReference>
<dbReference type="KEGG" id="sulj:SJPD1_2719"/>
<dbReference type="Pfam" id="PF00575">
    <property type="entry name" value="S1"/>
    <property type="match status" value="1"/>
</dbReference>
<name>A0A290HSX3_9BACT</name>
<dbReference type="Pfam" id="PF17674">
    <property type="entry name" value="HHH_9"/>
    <property type="match status" value="1"/>
</dbReference>
<dbReference type="SUPFAM" id="SSF53098">
    <property type="entry name" value="Ribonuclease H-like"/>
    <property type="match status" value="1"/>
</dbReference>
<dbReference type="InterPro" id="IPR018974">
    <property type="entry name" value="Tex-like_N"/>
</dbReference>
<evidence type="ECO:0000259" key="1">
    <source>
        <dbReference type="PROSITE" id="PS50126"/>
    </source>
</evidence>
<dbReference type="PROSITE" id="PS50126">
    <property type="entry name" value="S1"/>
    <property type="match status" value="1"/>
</dbReference>
<dbReference type="Pfam" id="PF12836">
    <property type="entry name" value="HHH_3"/>
    <property type="match status" value="1"/>
</dbReference>
<dbReference type="Pfam" id="PF22706">
    <property type="entry name" value="Tex_central_region"/>
    <property type="match status" value="1"/>
</dbReference>
<organism evidence="2 3">
    <name type="scientific">Sulfurospirillum diekertiae</name>
    <dbReference type="NCBI Taxonomy" id="1854492"/>
    <lineage>
        <taxon>Bacteria</taxon>
        <taxon>Pseudomonadati</taxon>
        <taxon>Campylobacterota</taxon>
        <taxon>Epsilonproteobacteria</taxon>
        <taxon>Campylobacterales</taxon>
        <taxon>Sulfurospirillaceae</taxon>
        <taxon>Sulfurospirillum</taxon>
    </lineage>
</organism>
<dbReference type="InterPro" id="IPR012337">
    <property type="entry name" value="RNaseH-like_sf"/>
</dbReference>
<sequence length="705" mass="78275">MNPLIPILVQKTGIAKENIINILKLLDEGSTIPFIARYRKEMTGGASDEQLREFDSIYAYAKKLHDRKEEILRLIAEKVVLSSEVKKAVEKAQTLQELEDIYRPYKEKKNTRAAVAIAAGLSPLADVLERAELEFEAFEKRAQSFVNDTVKSVKEAIAGAQDIIAERYSDDAKEREYWRAQLHDYASFEIKATKTLKPDGLYAKLAGKAEKIASIPSHRYLAMMRGVSEKEVHVKILHDMERVESAITRYRIPRNARSSKSYLLEAYLDGFKRLLFPSLEREIHAIVKEKADTQAIATFGKNLSQLLNTPPVTKRVILGVDPAYRTGCKLAVVDEYGTYLTHAVIYPTPPQSDYEKSAKVIKEFTQKYHITAVAIGNGTGSRESQEFFARLNREEGLNLAYTVVSEAGASIYSASKIATEEYPNLDVTIRGAISIAQRLRDPMAALVKIDPKSLGIGQYQHDVDQKSLEKKLSEVIEDLVNRIGVDPNSASISLLSYVAGVGAKLAKAIVEHRESKGPFTCKSELLHVKGLGAKAYEQCAGFFRIREGQSVLDNTGVHPESYAIAQKLLTRVDLATLSKEQIITLALEQGIGEATLQDIIAELLKPGFDPRESLPPIAFRSDLTDISELSEGSIVSGVVRNIADFGAFVDIGLKNDGLIHISQMSDKRIAHPLEVLSINQQLTRIRVLEVDKEKGKVSLSLKELP</sequence>
<reference evidence="3" key="1">
    <citation type="submission" date="2017-09" db="EMBL/GenBank/DDBJ databases">
        <title>The complete genome of Sulfurospirillum sp. JPD-1.</title>
        <authorList>
            <person name="Goris T."/>
        </authorList>
    </citation>
    <scope>NUCLEOTIDE SEQUENCE [LARGE SCALE GENOMIC DNA]</scope>
    <source>
        <strain evidence="3">JPD-1</strain>
    </source>
</reference>
<dbReference type="AlphaFoldDB" id="A0A290HSX3"/>
<dbReference type="InterPro" id="IPR010994">
    <property type="entry name" value="RuvA_2-like"/>
</dbReference>
<dbReference type="FunFam" id="1.10.10.650:FF:000001">
    <property type="entry name" value="S1 RNA-binding domain 1"/>
    <property type="match status" value="1"/>
</dbReference>
<accession>A0A290HSX3</accession>
<feature type="domain" description="S1 motif" evidence="1">
    <location>
        <begin position="632"/>
        <end position="702"/>
    </location>
</feature>
<dbReference type="PANTHER" id="PTHR10724">
    <property type="entry name" value="30S RIBOSOMAL PROTEIN S1"/>
    <property type="match status" value="1"/>
</dbReference>
<dbReference type="SUPFAM" id="SSF47781">
    <property type="entry name" value="RuvA domain 2-like"/>
    <property type="match status" value="2"/>
</dbReference>
<dbReference type="CDD" id="cd05685">
    <property type="entry name" value="S1_Tex"/>
    <property type="match status" value="1"/>
</dbReference>
<dbReference type="SMART" id="SM00732">
    <property type="entry name" value="YqgFc"/>
    <property type="match status" value="1"/>
</dbReference>
<dbReference type="InterPro" id="IPR012340">
    <property type="entry name" value="NA-bd_OB-fold"/>
</dbReference>
<dbReference type="Gene3D" id="1.10.3500.10">
    <property type="entry name" value="Tex N-terminal region-like"/>
    <property type="match status" value="1"/>
</dbReference>
<dbReference type="SUPFAM" id="SSF158832">
    <property type="entry name" value="Tex N-terminal region-like"/>
    <property type="match status" value="1"/>
</dbReference>
<dbReference type="InterPro" id="IPR050437">
    <property type="entry name" value="Ribos_protein_bS1-like"/>
</dbReference>
<dbReference type="InterPro" id="IPR023319">
    <property type="entry name" value="Tex-like_HTH_dom_sf"/>
</dbReference>
<proteinExistence type="predicted"/>
<dbReference type="InterPro" id="IPR041692">
    <property type="entry name" value="HHH_9"/>
</dbReference>
<protein>
    <submittedName>
        <fullName evidence="2">Transcriptional accessory protein</fullName>
    </submittedName>
</protein>
<dbReference type="GO" id="GO:0006139">
    <property type="term" value="P:nucleobase-containing compound metabolic process"/>
    <property type="evidence" value="ECO:0007669"/>
    <property type="project" value="InterPro"/>
</dbReference>
<dbReference type="GO" id="GO:0003735">
    <property type="term" value="F:structural constituent of ribosome"/>
    <property type="evidence" value="ECO:0007669"/>
    <property type="project" value="TreeGrafter"/>
</dbReference>
<dbReference type="Gene3D" id="2.40.50.140">
    <property type="entry name" value="Nucleic acid-binding proteins"/>
    <property type="match status" value="1"/>
</dbReference>
<evidence type="ECO:0000313" key="2">
    <source>
        <dbReference type="EMBL" id="ATB70808.1"/>
    </source>
</evidence>
<dbReference type="InterPro" id="IPR003029">
    <property type="entry name" value="S1_domain"/>
</dbReference>
<dbReference type="Pfam" id="PF16921">
    <property type="entry name" value="Tex_YqgF"/>
    <property type="match status" value="1"/>
</dbReference>
<dbReference type="SUPFAM" id="SSF50249">
    <property type="entry name" value="Nucleic acid-binding proteins"/>
    <property type="match status" value="1"/>
</dbReference>
<dbReference type="GO" id="GO:0005737">
    <property type="term" value="C:cytoplasm"/>
    <property type="evidence" value="ECO:0007669"/>
    <property type="project" value="UniProtKB-ARBA"/>
</dbReference>
<dbReference type="InterPro" id="IPR006641">
    <property type="entry name" value="YqgF/RNaseH-like_dom"/>
</dbReference>
<dbReference type="SMART" id="SM00316">
    <property type="entry name" value="S1"/>
    <property type="match status" value="1"/>
</dbReference>
<dbReference type="OrthoDB" id="9804714at2"/>
<dbReference type="Pfam" id="PF09371">
    <property type="entry name" value="Tex_N"/>
    <property type="match status" value="1"/>
</dbReference>
<gene>
    <name evidence="2" type="ORF">SJPD1_2719</name>
</gene>
<dbReference type="GO" id="GO:0003729">
    <property type="term" value="F:mRNA binding"/>
    <property type="evidence" value="ECO:0007669"/>
    <property type="project" value="TreeGrafter"/>
</dbReference>
<dbReference type="RefSeq" id="WP_096047612.1">
    <property type="nucleotide sequence ID" value="NZ_CP023275.1"/>
</dbReference>